<evidence type="ECO:0000256" key="7">
    <source>
        <dbReference type="ARBA" id="ARBA00023055"/>
    </source>
</evidence>
<keyword evidence="23" id="KW-1185">Reference proteome</keyword>
<comment type="catalytic activity">
    <reaction evidence="14">
        <text>L-thyroxine sulfate(out) = L-thyroxine sulfate(in)</text>
        <dbReference type="Rhea" id="RHEA:73311"/>
        <dbReference type="ChEBI" id="CHEBI:176512"/>
    </reaction>
</comment>
<feature type="transmembrane region" description="Helical" evidence="19">
    <location>
        <begin position="934"/>
        <end position="964"/>
    </location>
</feature>
<feature type="transmembrane region" description="Helical" evidence="19">
    <location>
        <begin position="760"/>
        <end position="779"/>
    </location>
</feature>
<feature type="domain" description="Kazal-like" evidence="21">
    <location>
        <begin position="503"/>
        <end position="558"/>
    </location>
</feature>
<feature type="transmembrane region" description="Helical" evidence="19">
    <location>
        <begin position="582"/>
        <end position="608"/>
    </location>
</feature>
<evidence type="ECO:0000256" key="6">
    <source>
        <dbReference type="ARBA" id="ARBA00022989"/>
    </source>
</evidence>
<comment type="subcellular location">
    <subcellularLocation>
        <location evidence="1">Cell membrane</location>
        <topology evidence="1">Multi-pass membrane protein</topology>
    </subcellularLocation>
</comment>
<name>H0ZUP2_TAEGU</name>
<evidence type="ECO:0000256" key="8">
    <source>
        <dbReference type="ARBA" id="ARBA00023065"/>
    </source>
</evidence>
<dbReference type="GO" id="GO:0016323">
    <property type="term" value="C:basolateral plasma membrane"/>
    <property type="evidence" value="ECO:0007669"/>
    <property type="project" value="TreeGrafter"/>
</dbReference>
<feature type="transmembrane region" description="Helical" evidence="19">
    <location>
        <begin position="1139"/>
        <end position="1158"/>
    </location>
</feature>
<dbReference type="Pfam" id="PF03137">
    <property type="entry name" value="OATP"/>
    <property type="match status" value="2"/>
</dbReference>
<dbReference type="FunFam" id="1.20.1250.20:FF:000644">
    <property type="entry name" value="Solute carrier organic anion transporter family member"/>
    <property type="match status" value="1"/>
</dbReference>
<dbReference type="InterPro" id="IPR004156">
    <property type="entry name" value="OATP"/>
</dbReference>
<evidence type="ECO:0000256" key="15">
    <source>
        <dbReference type="ARBA" id="ARBA00067107"/>
    </source>
</evidence>
<feature type="compositionally biased region" description="Acidic residues" evidence="18">
    <location>
        <begin position="731"/>
        <end position="741"/>
    </location>
</feature>
<feature type="transmembrane region" description="Helical" evidence="19">
    <location>
        <begin position="984"/>
        <end position="1008"/>
    </location>
</feature>
<comment type="catalytic activity">
    <reaction evidence="12">
        <text>3,3',5'-triiodo-L-thyronine(out) = 3,3',5'-triiodo-L-thyronine(in)</text>
        <dbReference type="Rhea" id="RHEA:71815"/>
        <dbReference type="ChEBI" id="CHEBI:57261"/>
    </reaction>
</comment>
<gene>
    <name evidence="22" type="primary">LOC121468032</name>
</gene>
<evidence type="ECO:0000256" key="10">
    <source>
        <dbReference type="ARBA" id="ARBA00023157"/>
    </source>
</evidence>
<evidence type="ECO:0000256" key="16">
    <source>
        <dbReference type="ARBA" id="ARBA00081851"/>
    </source>
</evidence>
<keyword evidence="8" id="KW-0406">Ion transport</keyword>
<dbReference type="SUPFAM" id="SSF100895">
    <property type="entry name" value="Kazal-type serine protease inhibitors"/>
    <property type="match status" value="2"/>
</dbReference>
<dbReference type="Pfam" id="PF07648">
    <property type="entry name" value="Kazal_2"/>
    <property type="match status" value="2"/>
</dbReference>
<dbReference type="NCBIfam" id="TIGR00805">
    <property type="entry name" value="oat"/>
    <property type="match status" value="2"/>
</dbReference>
<evidence type="ECO:0000256" key="18">
    <source>
        <dbReference type="SAM" id="MobiDB-lite"/>
    </source>
</evidence>
<evidence type="ECO:0000256" key="5">
    <source>
        <dbReference type="ARBA" id="ARBA00022692"/>
    </source>
</evidence>
<feature type="transmembrane region" description="Helical" evidence="19">
    <location>
        <begin position="114"/>
        <end position="138"/>
    </location>
</feature>
<evidence type="ECO:0000256" key="2">
    <source>
        <dbReference type="ARBA" id="ARBA00009657"/>
    </source>
</evidence>
<evidence type="ECO:0000256" key="14">
    <source>
        <dbReference type="ARBA" id="ARBA00052624"/>
    </source>
</evidence>
<reference evidence="22" key="2">
    <citation type="submission" date="2025-08" db="UniProtKB">
        <authorList>
            <consortium name="Ensembl"/>
        </authorList>
    </citation>
    <scope>IDENTIFICATION</scope>
</reference>
<dbReference type="OMA" id="PHFFYGA"/>
<dbReference type="PROSITE" id="PS51465">
    <property type="entry name" value="KAZAL_2"/>
    <property type="match status" value="2"/>
</dbReference>
<feature type="transmembrane region" description="Helical" evidence="19">
    <location>
        <begin position="1299"/>
        <end position="1320"/>
    </location>
</feature>
<evidence type="ECO:0000256" key="11">
    <source>
        <dbReference type="ARBA" id="ARBA00023180"/>
    </source>
</evidence>
<feature type="transmembrane region" description="Helical" evidence="19">
    <location>
        <begin position="1106"/>
        <end position="1127"/>
    </location>
</feature>
<evidence type="ECO:0000259" key="21">
    <source>
        <dbReference type="PROSITE" id="PS51465"/>
    </source>
</evidence>
<feature type="transmembrane region" description="Helical" evidence="19">
    <location>
        <begin position="1067"/>
        <end position="1086"/>
    </location>
</feature>
<feature type="transmembrane region" description="Helical" evidence="19">
    <location>
        <begin position="304"/>
        <end position="328"/>
    </location>
</feature>
<keyword evidence="10" id="KW-1015">Disulfide bond</keyword>
<feature type="transmembrane region" description="Helical" evidence="19">
    <location>
        <begin position="74"/>
        <end position="93"/>
    </location>
</feature>
<reference evidence="22" key="3">
    <citation type="submission" date="2025-09" db="UniProtKB">
        <authorList>
            <consortium name="Ensembl"/>
        </authorList>
    </citation>
    <scope>IDENTIFICATION</scope>
</reference>
<dbReference type="InterPro" id="IPR036058">
    <property type="entry name" value="Kazal_dom_sf"/>
</dbReference>
<dbReference type="Ensembl" id="ENSTGUT00000014516.2">
    <property type="protein sequence ID" value="ENSTGUP00000014339.2"/>
    <property type="gene ID" value="ENSTGUG00000012325.2"/>
</dbReference>
<dbReference type="PROSITE" id="PS50850">
    <property type="entry name" value="MFS"/>
    <property type="match status" value="2"/>
</dbReference>
<feature type="compositionally biased region" description="Polar residues" evidence="18">
    <location>
        <begin position="721"/>
        <end position="730"/>
    </location>
</feature>
<keyword evidence="6 19" id="KW-1133">Transmembrane helix</keyword>
<protein>
    <recommendedName>
        <fullName evidence="15">Solute carrier organic anion transporter family member 1C1</fullName>
    </recommendedName>
    <alternativeName>
        <fullName evidence="17">Solute carrier family 21 member 14</fullName>
    </alternativeName>
    <alternativeName>
        <fullName evidence="16">Thyroxine transporter</fullName>
    </alternativeName>
</protein>
<keyword evidence="3" id="KW-0813">Transport</keyword>
<dbReference type="InterPro" id="IPR036259">
    <property type="entry name" value="MFS_trans_sf"/>
</dbReference>
<dbReference type="GO" id="GO:0006811">
    <property type="term" value="P:monoatomic ion transport"/>
    <property type="evidence" value="ECO:0007669"/>
    <property type="project" value="UniProtKB-KW"/>
</dbReference>
<feature type="transmembrane region" description="Helical" evidence="19">
    <location>
        <begin position="827"/>
        <end position="848"/>
    </location>
</feature>
<feature type="transmembrane region" description="Helical" evidence="19">
    <location>
        <begin position="144"/>
        <end position="166"/>
    </location>
</feature>
<feature type="region of interest" description="Disordered" evidence="18">
    <location>
        <begin position="714"/>
        <end position="752"/>
    </location>
</feature>
<organism evidence="22 23">
    <name type="scientific">Taeniopygia guttata</name>
    <name type="common">Zebra finch</name>
    <name type="synonym">Poephila guttata</name>
    <dbReference type="NCBI Taxonomy" id="59729"/>
    <lineage>
        <taxon>Eukaryota</taxon>
        <taxon>Metazoa</taxon>
        <taxon>Chordata</taxon>
        <taxon>Craniata</taxon>
        <taxon>Vertebrata</taxon>
        <taxon>Euteleostomi</taxon>
        <taxon>Archelosauria</taxon>
        <taxon>Archosauria</taxon>
        <taxon>Dinosauria</taxon>
        <taxon>Saurischia</taxon>
        <taxon>Theropoda</taxon>
        <taxon>Coelurosauria</taxon>
        <taxon>Aves</taxon>
        <taxon>Neognathae</taxon>
        <taxon>Neoaves</taxon>
        <taxon>Telluraves</taxon>
        <taxon>Australaves</taxon>
        <taxon>Passeriformes</taxon>
        <taxon>Passeroidea</taxon>
        <taxon>Estrildidae</taxon>
        <taxon>Estrildinae</taxon>
        <taxon>Taeniopygia</taxon>
    </lineage>
</organism>
<feature type="domain" description="Major facilitator superfamily (MFS) profile" evidence="20">
    <location>
        <begin position="761"/>
        <end position="1381"/>
    </location>
</feature>
<feature type="compositionally biased region" description="Basic and acidic residues" evidence="18">
    <location>
        <begin position="1396"/>
        <end position="1409"/>
    </location>
</feature>
<dbReference type="Gene3D" id="3.30.60.30">
    <property type="match status" value="1"/>
</dbReference>
<dbReference type="GO" id="GO:0015125">
    <property type="term" value="F:bile acid transmembrane transporter activity"/>
    <property type="evidence" value="ECO:0007669"/>
    <property type="project" value="TreeGrafter"/>
</dbReference>
<feature type="transmembrane region" description="Helical" evidence="19">
    <location>
        <begin position="426"/>
        <end position="446"/>
    </location>
</feature>
<feature type="transmembrane region" description="Helical" evidence="19">
    <location>
        <begin position="458"/>
        <end position="478"/>
    </location>
</feature>
<keyword evidence="11" id="KW-0325">Glycoprotein</keyword>
<dbReference type="Proteomes" id="UP000007754">
    <property type="component" value="Chromosome 1A"/>
</dbReference>
<feature type="transmembrane region" description="Helical" evidence="19">
    <location>
        <begin position="799"/>
        <end position="820"/>
    </location>
</feature>
<keyword evidence="5 19" id="KW-0812">Transmembrane</keyword>
<evidence type="ECO:0000256" key="17">
    <source>
        <dbReference type="ARBA" id="ARBA00082740"/>
    </source>
</evidence>
<feature type="region of interest" description="Disordered" evidence="18">
    <location>
        <begin position="1385"/>
        <end position="1421"/>
    </location>
</feature>
<dbReference type="InterPro" id="IPR020846">
    <property type="entry name" value="MFS_dom"/>
</dbReference>
<dbReference type="Gene3D" id="1.20.1250.20">
    <property type="entry name" value="MFS general substrate transporter like domains"/>
    <property type="match status" value="2"/>
</dbReference>
<dbReference type="PANTHER" id="PTHR11388:SF89">
    <property type="entry name" value="SOLUTE CARRIER ORGANIC ANION TRANSPORTER FAMILY MEMBER 1B3"/>
    <property type="match status" value="1"/>
</dbReference>
<feature type="domain" description="Major facilitator superfamily (MFS) profile" evidence="20">
    <location>
        <begin position="79"/>
        <end position="713"/>
    </location>
</feature>
<comment type="catalytic activity">
    <reaction evidence="13">
        <text>L-thyroxine(out) = L-thyroxine(in)</text>
        <dbReference type="Rhea" id="RHEA:71819"/>
        <dbReference type="ChEBI" id="CHEBI:58448"/>
    </reaction>
</comment>
<dbReference type="PANTHER" id="PTHR11388">
    <property type="entry name" value="ORGANIC ANION TRANSPORTER"/>
    <property type="match status" value="1"/>
</dbReference>
<evidence type="ECO:0000256" key="9">
    <source>
        <dbReference type="ARBA" id="ARBA00023136"/>
    </source>
</evidence>
<proteinExistence type="inferred from homology"/>
<dbReference type="GeneTree" id="ENSGT01150000286901"/>
<evidence type="ECO:0000256" key="12">
    <source>
        <dbReference type="ARBA" id="ARBA00050960"/>
    </source>
</evidence>
<evidence type="ECO:0000256" key="13">
    <source>
        <dbReference type="ARBA" id="ARBA00051340"/>
    </source>
</evidence>
<evidence type="ECO:0000256" key="3">
    <source>
        <dbReference type="ARBA" id="ARBA00022448"/>
    </source>
</evidence>
<keyword evidence="7" id="KW-0445">Lipid transport</keyword>
<dbReference type="FunFam" id="3.30.60.30:FF:000048">
    <property type="entry name" value="Solute carrier organic anion transporter family member"/>
    <property type="match status" value="2"/>
</dbReference>
<dbReference type="InterPro" id="IPR002350">
    <property type="entry name" value="Kazal_dom"/>
</dbReference>
<evidence type="ECO:0000256" key="1">
    <source>
        <dbReference type="ARBA" id="ARBA00004651"/>
    </source>
</evidence>
<reference evidence="22 23" key="1">
    <citation type="journal article" date="2010" name="Nature">
        <title>The genome of a songbird.</title>
        <authorList>
            <person name="Warren W.C."/>
            <person name="Clayton D.F."/>
            <person name="Ellegren H."/>
            <person name="Arnold A.P."/>
            <person name="Hillier L.W."/>
            <person name="Kunstner A."/>
            <person name="Searle S."/>
            <person name="White S."/>
            <person name="Vilella A.J."/>
            <person name="Fairley S."/>
            <person name="Heger A."/>
            <person name="Kong L."/>
            <person name="Ponting C.P."/>
            <person name="Jarvis E.D."/>
            <person name="Mello C.V."/>
            <person name="Minx P."/>
            <person name="Lovell P."/>
            <person name="Velho T.A."/>
            <person name="Ferris M."/>
            <person name="Balakrishnan C.N."/>
            <person name="Sinha S."/>
            <person name="Blatti C."/>
            <person name="London S.E."/>
            <person name="Li Y."/>
            <person name="Lin Y.C."/>
            <person name="George J."/>
            <person name="Sweedler J."/>
            <person name="Southey B."/>
            <person name="Gunaratne P."/>
            <person name="Watson M."/>
            <person name="Nam K."/>
            <person name="Backstrom N."/>
            <person name="Smeds L."/>
            <person name="Nabholz B."/>
            <person name="Itoh Y."/>
            <person name="Whitney O."/>
            <person name="Pfenning A.R."/>
            <person name="Howard J."/>
            <person name="Volker M."/>
            <person name="Skinner B.M."/>
            <person name="Griffin D.K."/>
            <person name="Ye L."/>
            <person name="McLaren W.M."/>
            <person name="Flicek P."/>
            <person name="Quesada V."/>
            <person name="Velasco G."/>
            <person name="Lopez-Otin C."/>
            <person name="Puente X.S."/>
            <person name="Olender T."/>
            <person name="Lancet D."/>
            <person name="Smit A.F."/>
            <person name="Hubley R."/>
            <person name="Konkel M.K."/>
            <person name="Walker J.A."/>
            <person name="Batzer M.A."/>
            <person name="Gu W."/>
            <person name="Pollock D.D."/>
            <person name="Chen L."/>
            <person name="Cheng Z."/>
            <person name="Eichler E.E."/>
            <person name="Stapley J."/>
            <person name="Slate J."/>
            <person name="Ekblom R."/>
            <person name="Birkhead T."/>
            <person name="Burke T."/>
            <person name="Burt D."/>
            <person name="Scharff C."/>
            <person name="Adam I."/>
            <person name="Richard H."/>
            <person name="Sultan M."/>
            <person name="Soldatov A."/>
            <person name="Lehrach H."/>
            <person name="Edwards S.V."/>
            <person name="Yang S.P."/>
            <person name="Li X."/>
            <person name="Graves T."/>
            <person name="Fulton L."/>
            <person name="Nelson J."/>
            <person name="Chinwalla A."/>
            <person name="Hou S."/>
            <person name="Mardis E.R."/>
            <person name="Wilson R.K."/>
        </authorList>
    </citation>
    <scope>NUCLEOTIDE SEQUENCE [LARGE SCALE GENOMIC DNA]</scope>
</reference>
<evidence type="ECO:0000313" key="22">
    <source>
        <dbReference type="Ensembl" id="ENSTGUP00000014339.2"/>
    </source>
</evidence>
<keyword evidence="9 19" id="KW-0472">Membrane</keyword>
<evidence type="ECO:0000256" key="4">
    <source>
        <dbReference type="ARBA" id="ARBA00022475"/>
    </source>
</evidence>
<feature type="transmembrane region" description="Helical" evidence="19">
    <location>
        <begin position="1263"/>
        <end position="1287"/>
    </location>
</feature>
<evidence type="ECO:0000259" key="20">
    <source>
        <dbReference type="PROSITE" id="PS50850"/>
    </source>
</evidence>
<evidence type="ECO:0000313" key="23">
    <source>
        <dbReference type="Proteomes" id="UP000007754"/>
    </source>
</evidence>
<dbReference type="GO" id="GO:0043252">
    <property type="term" value="P:sodium-independent organic anion transport"/>
    <property type="evidence" value="ECO:0007669"/>
    <property type="project" value="TreeGrafter"/>
</dbReference>
<evidence type="ECO:0000256" key="19">
    <source>
        <dbReference type="SAM" id="Phobius"/>
    </source>
</evidence>
<feature type="transmembrane region" description="Helical" evidence="19">
    <location>
        <begin position="1353"/>
        <end position="1376"/>
    </location>
</feature>
<dbReference type="GO" id="GO:0015347">
    <property type="term" value="F:sodium-independent organic anion transmembrane transporter activity"/>
    <property type="evidence" value="ECO:0007669"/>
    <property type="project" value="TreeGrafter"/>
</dbReference>
<dbReference type="SUPFAM" id="SSF103473">
    <property type="entry name" value="MFS general substrate transporter"/>
    <property type="match status" value="2"/>
</dbReference>
<accession>H0ZUP2</accession>
<feature type="domain" description="Kazal-like" evidence="21">
    <location>
        <begin position="1182"/>
        <end position="1237"/>
    </location>
</feature>
<dbReference type="InParanoid" id="H0ZUP2"/>
<feature type="transmembrane region" description="Helical" evidence="19">
    <location>
        <begin position="388"/>
        <end position="406"/>
    </location>
</feature>
<feature type="transmembrane region" description="Helical" evidence="19">
    <location>
        <begin position="254"/>
        <end position="284"/>
    </location>
</feature>
<comment type="similarity">
    <text evidence="2">Belongs to the organo anion transporter (TC 2.A.60) family.</text>
</comment>
<dbReference type="HOGENOM" id="CLU_008954_4_0_1"/>
<keyword evidence="4" id="KW-1003">Cell membrane</keyword>
<sequence length="1421" mass="154699">MQVWFCISSRGSLPMKTGRHHLWGFLLPEAEDTIMEISSKENTHFFSNSTVLPVDRSSFKSESSSSKEKQSCCGGIKIFLGALSFVYFAKALSGSYLKSTITQIERRFDIPSSLVGVIDGSFEIGNLLIIILVSYFGAKLHRPRIIGAGCLIMSAGTFLIAMPQFFMGRYRYERFPSTINSTVSLSPCLQDKGQTSLSALEKSQAKINAGCEKEAGSSMWIYVLLGNLLRGIGETPIQPLGIAYIDDYAVEENAALYIGCVQTVAIIGPIFGFLLGSLCAKLYVDIGFVDLDSVELSPKDVRWVGAWWLGYLIAGVVSVLAGIPFWFLPKHLPQPESRKDSSTSSEHSKFIIEENKDQGASSWQQAKLAEMAKDFLPSLKNLFGNPVYILYLCASIIQFNSLIGMVTYKPKYIEQQYGQTSSKTNFVIGLINIPAVAFGIFSGGLIMKRFGVGVLGAAKLSLGSSFLGYLLLLSLFAMGCENSEVAGLTVPYHGAKPVSDHEQALFSECNSGCSCSRNDWDPICGENGVTYVSACLAGCRASNGTGKNTVFFNCSCVGTSESPQSSSAVVGPCQKGNECPKMFLYFLVISVITSYTLSVGGTPGYILLLRCIKPHLKSFALGIYTLAIRVLAGIPAPVYFGVAIDTTCLKWGSKRCGGRGACRLYDSSALRSEHGLFQVTHFFSEGLCSGFWIVLEKSVLIVVGVAQTGHSVKKSAMTMDTKPSNVSDSNQEAEPDQLLDDDGNKNPPVKKTSSCTGLKVFLAALSFSYFSKALSGTIMKSSITQIERRFDLTSSTAGLIDGSFEMGNLLVIAFVSYFGAKLHRPKVIAVGCFTMSLGCFLSAMPHFFMGYYKYETTSHRAASANSTSTLNPCSLDQDVNDTVLEVSRAGCEKEPSSYMWVYILLGSMLRGIGETPITPLGISYLDDFTKEENVPVYVAFLHTIAMMGPMFGFLLGSLCAKLYVDIGFVDPGSITITPQDSRWVGAWWLGFLIGGAANFLSAIPFCFLPKSLKKPEEAKKDKTSHGLLENMDATGNKISPEKTKPRKWSVMLKDFYNSLKKVLGNRMYFTFLCCSLLQFSSFIGFVTYKPKYMEQQYGQSTSKSNFLIGVTSLPPVGLGIFLGGLIMKKYKMGIVAATKFSLTMSFLSYAIGLLHFFVGCDNHAVAGMTVSYEGNPILYHNNSLFSECNSHCKCASNVWDPVCGANGITYFSACLAGCGTSVGHGKNTVFHNCRCLEINSSWTGNNSATLGQCPKSDDCSTKFIYYTVIQVIGGFCYALGATPSYMLVFRCVQPELKALAVGLFTLVMRTLAGIPAPVYFGAAIDKTCLKWGSTSCGKRGACKLYDSNAIRYVYLGLGAILRGPSFLIGIFFYTLIKKHFQNKNSRPVENGQEDAAMNKEDNCKIKERLPGSSDAENESSI</sequence>